<feature type="disulfide bond" evidence="10">
    <location>
        <begin position="1123"/>
        <end position="1140"/>
    </location>
</feature>
<dbReference type="FunFam" id="2.30.180.10:FF:000014">
    <property type="entry name" value="Stabilin 1"/>
    <property type="match status" value="1"/>
</dbReference>
<dbReference type="GO" id="GO:0005540">
    <property type="term" value="F:hyaluronic acid binding"/>
    <property type="evidence" value="ECO:0007669"/>
    <property type="project" value="InterPro"/>
</dbReference>
<feature type="domain" description="EGF-like" evidence="11">
    <location>
        <begin position="419"/>
        <end position="459"/>
    </location>
</feature>
<evidence type="ECO:0000259" key="13">
    <source>
        <dbReference type="PROSITE" id="PS50963"/>
    </source>
</evidence>
<evidence type="ECO:0000256" key="10">
    <source>
        <dbReference type="PROSITE-ProRule" id="PRU00076"/>
    </source>
</evidence>
<feature type="disulfide bond" evidence="10">
    <location>
        <begin position="1082"/>
        <end position="1099"/>
    </location>
</feature>
<dbReference type="SMART" id="SM00181">
    <property type="entry name" value="EGF"/>
    <property type="match status" value="18"/>
</dbReference>
<dbReference type="Proteomes" id="UP000694620">
    <property type="component" value="Chromosome 18"/>
</dbReference>
<dbReference type="SMART" id="SM00179">
    <property type="entry name" value="EGF_CA"/>
    <property type="match status" value="3"/>
</dbReference>
<dbReference type="PROSITE" id="PS01186">
    <property type="entry name" value="EGF_2"/>
    <property type="match status" value="8"/>
</dbReference>
<feature type="domain" description="EGF-like" evidence="11">
    <location>
        <begin position="552"/>
        <end position="594"/>
    </location>
</feature>
<keyword evidence="3" id="KW-0812">Transmembrane</keyword>
<organism evidence="14 15">
    <name type="scientific">Erpetoichthys calabaricus</name>
    <name type="common">Rope fish</name>
    <name type="synonym">Calamoichthys calabaricus</name>
    <dbReference type="NCBI Taxonomy" id="27687"/>
    <lineage>
        <taxon>Eukaryota</taxon>
        <taxon>Metazoa</taxon>
        <taxon>Chordata</taxon>
        <taxon>Craniata</taxon>
        <taxon>Vertebrata</taxon>
        <taxon>Euteleostomi</taxon>
        <taxon>Actinopterygii</taxon>
        <taxon>Polypteriformes</taxon>
        <taxon>Polypteridae</taxon>
        <taxon>Erpetoichthys</taxon>
    </lineage>
</organism>
<feature type="disulfide bond" evidence="10">
    <location>
        <begin position="1732"/>
        <end position="1741"/>
    </location>
</feature>
<reference evidence="14" key="1">
    <citation type="submission" date="2021-06" db="EMBL/GenBank/DDBJ databases">
        <authorList>
            <consortium name="Wellcome Sanger Institute Data Sharing"/>
        </authorList>
    </citation>
    <scope>NUCLEOTIDE SEQUENCE [LARGE SCALE GENOMIC DNA]</scope>
</reference>
<keyword evidence="7" id="KW-0675">Receptor</keyword>
<comment type="subcellular location">
    <subcellularLocation>
        <location evidence="1">Membrane</location>
        <topology evidence="1">Single-pass type I membrane protein</topology>
    </subcellularLocation>
</comment>
<dbReference type="SMART" id="SM00554">
    <property type="entry name" value="FAS1"/>
    <property type="match status" value="6"/>
</dbReference>
<dbReference type="Gene3D" id="2.10.25.10">
    <property type="entry name" value="Laminin"/>
    <property type="match status" value="10"/>
</dbReference>
<dbReference type="PROSITE" id="PS00022">
    <property type="entry name" value="EGF_1"/>
    <property type="match status" value="5"/>
</dbReference>
<dbReference type="PROSITE" id="PS50026">
    <property type="entry name" value="EGF_3"/>
    <property type="match status" value="13"/>
</dbReference>
<dbReference type="SMART" id="SM00180">
    <property type="entry name" value="EGF_Lam"/>
    <property type="match status" value="2"/>
</dbReference>
<gene>
    <name evidence="14" type="primary">STAB1</name>
</gene>
<feature type="domain" description="FAS1" evidence="12">
    <location>
        <begin position="56"/>
        <end position="183"/>
    </location>
</feature>
<keyword evidence="5" id="KW-0472">Membrane</keyword>
<keyword evidence="8" id="KW-0325">Glycoprotein</keyword>
<dbReference type="Gene3D" id="3.10.100.10">
    <property type="entry name" value="Mannose-Binding Protein A, subunit A"/>
    <property type="match status" value="1"/>
</dbReference>
<dbReference type="PROSITE" id="PS01248">
    <property type="entry name" value="EGF_LAM_1"/>
    <property type="match status" value="2"/>
</dbReference>
<keyword evidence="15" id="KW-1185">Reference proteome</keyword>
<dbReference type="SUPFAM" id="SSF82153">
    <property type="entry name" value="FAS1 domain"/>
    <property type="match status" value="6"/>
</dbReference>
<keyword evidence="9" id="KW-0424">Laminin EGF-like domain</keyword>
<feature type="domain" description="EGF-like" evidence="11">
    <location>
        <begin position="1705"/>
        <end position="1742"/>
    </location>
</feature>
<feature type="domain" description="EGF-like" evidence="11">
    <location>
        <begin position="1035"/>
        <end position="1067"/>
    </location>
</feature>
<dbReference type="PANTHER" id="PTHR24038:SF8">
    <property type="entry name" value="STABILIN-1"/>
    <property type="match status" value="1"/>
</dbReference>
<feature type="domain" description="FAS1" evidence="12">
    <location>
        <begin position="818"/>
        <end position="946"/>
    </location>
</feature>
<feature type="domain" description="EGF-like" evidence="11">
    <location>
        <begin position="509"/>
        <end position="549"/>
    </location>
</feature>
<feature type="domain" description="EGF-like" evidence="11">
    <location>
        <begin position="1782"/>
        <end position="1822"/>
    </location>
</feature>
<feature type="domain" description="EGF-like" evidence="11">
    <location>
        <begin position="595"/>
        <end position="637"/>
    </location>
</feature>
<feature type="domain" description="EGF-like" evidence="11">
    <location>
        <begin position="1658"/>
        <end position="1698"/>
    </location>
</feature>
<dbReference type="InterPro" id="IPR000538">
    <property type="entry name" value="Link_dom"/>
</dbReference>
<dbReference type="InterPro" id="IPR016186">
    <property type="entry name" value="C-type_lectin-like/link_sf"/>
</dbReference>
<feature type="domain" description="FAS1" evidence="12">
    <location>
        <begin position="1421"/>
        <end position="1561"/>
    </location>
</feature>
<keyword evidence="6 10" id="KW-1015">Disulfide bond</keyword>
<evidence type="ECO:0000256" key="5">
    <source>
        <dbReference type="ARBA" id="ARBA00023136"/>
    </source>
</evidence>
<dbReference type="Gene3D" id="2.170.300.10">
    <property type="entry name" value="Tie2 ligand-binding domain superfamily"/>
    <property type="match status" value="2"/>
</dbReference>
<proteinExistence type="predicted"/>
<evidence type="ECO:0000256" key="7">
    <source>
        <dbReference type="ARBA" id="ARBA00023170"/>
    </source>
</evidence>
<feature type="domain" description="EGF-like" evidence="11">
    <location>
        <begin position="1074"/>
        <end position="1111"/>
    </location>
</feature>
<dbReference type="Gene3D" id="2.30.180.10">
    <property type="entry name" value="FAS1 domain"/>
    <property type="match status" value="6"/>
</dbReference>
<evidence type="ECO:0000256" key="8">
    <source>
        <dbReference type="ARBA" id="ARBA00023180"/>
    </source>
</evidence>
<dbReference type="Pfam" id="PF00193">
    <property type="entry name" value="Xlink"/>
    <property type="match status" value="1"/>
</dbReference>
<evidence type="ECO:0000256" key="2">
    <source>
        <dbReference type="ARBA" id="ARBA00022536"/>
    </source>
</evidence>
<dbReference type="PROSITE" id="PS50963">
    <property type="entry name" value="LINK_2"/>
    <property type="match status" value="1"/>
</dbReference>
<dbReference type="SUPFAM" id="SSF56436">
    <property type="entry name" value="C-type lectin-like"/>
    <property type="match status" value="1"/>
</dbReference>
<dbReference type="PROSITE" id="PS50213">
    <property type="entry name" value="FAS1"/>
    <property type="match status" value="6"/>
</dbReference>
<name>A0A8C4TQJ3_ERPCA</name>
<feature type="domain" description="EGF-like" evidence="11">
    <location>
        <begin position="1198"/>
        <end position="1238"/>
    </location>
</feature>
<feature type="domain" description="EGF-like" evidence="11">
    <location>
        <begin position="1155"/>
        <end position="1196"/>
    </location>
</feature>
<evidence type="ECO:0000256" key="1">
    <source>
        <dbReference type="ARBA" id="ARBA00004479"/>
    </source>
</evidence>
<evidence type="ECO:0000313" key="15">
    <source>
        <dbReference type="Proteomes" id="UP000694620"/>
    </source>
</evidence>
<feature type="disulfide bond" evidence="10">
    <location>
        <begin position="1101"/>
        <end position="1110"/>
    </location>
</feature>
<dbReference type="InterPro" id="IPR000782">
    <property type="entry name" value="FAS1_domain"/>
</dbReference>
<comment type="caution">
    <text evidence="10">Lacks conserved residue(s) required for the propagation of feature annotation.</text>
</comment>
<dbReference type="InterPro" id="IPR016187">
    <property type="entry name" value="CTDL_fold"/>
</dbReference>
<feature type="disulfide bond" evidence="10">
    <location>
        <begin position="1688"/>
        <end position="1697"/>
    </location>
</feature>
<dbReference type="Pfam" id="PF24887">
    <property type="entry name" value="EGF_STAB1-2"/>
    <property type="match status" value="1"/>
</dbReference>
<keyword evidence="4" id="KW-1133">Transmembrane helix</keyword>
<feature type="domain" description="EGF-like" evidence="11">
    <location>
        <begin position="1823"/>
        <end position="1864"/>
    </location>
</feature>
<dbReference type="Pfam" id="PF12947">
    <property type="entry name" value="EGF_3"/>
    <property type="match status" value="6"/>
</dbReference>
<sequence length="1941" mass="212929">MCVCKPGMESRNPTLGCKLKACSAGCDKSSTCEIGLGGTETCTCKSNQIGDGKSCFGNIMESILELNKQSRYKGKLSNAIQLFEKSCLFTLSRLGPFTVFVPALNPAIPVKLQNAACNLHVIIGQLLFRDLRDKDFWTLAGEPVSFKDDKSFHFHKDPSTIYRITQSDLPAANGIIHIINQLVTNIEPDGTKDAQKKKTIREIIVENPLFSRFETLLEHCENLPPLNMPGTFTVFVPTNEAVDQYRDGTIIYLLTQANAKLEELVRHHVYSSAMVTVDRLSSMSQLSTMANQIITINVSSDGRIKLDGKSTISNHLDIIASNGVIHVVDAVLIPSSIVPILPHRCDVVKSKIVMGPCVECHLISTTSCPPGSTDLEKIHTGCEYAPSVVHSNTMTGKCAKYCNKTVTRSECCKGFYGPNCKACLGGFQNPCYGRGNCSDGIEGDGTCHCAPGFKGIACHICINPNKHGENCEEDCHCLHGVCDNRPGSRGVCRKGSCADGYTGDFCDRSVMSCGPSGLSQYCHVDAVCDYDGSSTRCICKNGYKGDGFSCRPIDLCQEPDRGGCSLNAICTYLAPGNASCTCNEGWTGDGQMCVEINNCFLPDKGGCDVNADCIFVGPAQSKCICKEGYQGDGISCDPDNPCLENNGGCHSLASCKFSGAGQRQCICPKFYGGDGSICYGNVYTVLRDNSDFSSFFQWIKNSSFAVPKDNLTVLVPSEDAIRNLDQKDLEQWRDPYLLPYLVRVHFLEGMFSIDDLKQEDLHLPTLNHPTEWEIKVVNETVMIQNANILISDIPAVNGYIHIIDKVLIPPLADVPAPPPSLMQVLNQTSDFSIFRDTLMSYNLTAEIEALEAYTLLVPLNKAIEDHLNETQSEKMKEDVVRYHIIKGVTLLPQNLRNGVHPSTLLGQSFEVMFHIIQNETFVNEVPLEKIFNLTKKGIVMTVPQILEVHENRCDRQIMIRKQGDCGRCNNNPRCPKDAIPLPLQNDVKECSYRKKLKKVYRRFKGCMYTCLLPTQDQNCCNGYFGAHCFKCPGKPGNWCSGNGECQDGIFGSGECLCKEGFQGTACEMCEPGRFGQDCKSNCSCVQGKCLDGMSGNGTCLCYKGWKGKNCSIEIVADACNGTCDPNANCIAGVSGTVALCLCSAGFQGNGTFCSEINPCDTSNGYCSEHANCTKIAPGERKCVCKEGYYGDGVLCLVKESNCREDGGCHRNAICVSHANGTGSCVCKLGFKGDGYTCTGVCEINNGGCHPQASCYSLYNGIPRCFCRHPFTGDGYQCNGSVKAYISSMNEASIFYWKLMDYKIKLENGPFTVFVPHKGYIANHSITQWVYVRAIQNRTRIKNILRYHIVSCQQLLLDDLQLQNSLTTTAGSSIEISVKEGTIYLNNKTKIVKSDIVTTDGIIHFIDDVLIPEVKQNRSSIQNDSIIEVAEAYGYTIFAKLLKETSMLSVAQNRFLQPFTMLWPTDSVFNALPEERKTWLYSKEHRDKLEAYIKVHMFKDKTIEAFNLPGEKKLRSLYGSEITFSCSHQQIGDILVDNGNAKIVEVNIEFNGGIAHGIDQLLEPPNIGARCDSIETVNTTGHCSSCSFVPICPSNANPTGNILSCSRLQYSYSYPQSRWRGGPFRNRHWPYFEPTVGCQRECYYYQWVQKCCKNHYGRDCQVCPGGLEAPCSNHGRCIDGTRGTGECECDSGFTGVACELCIRNHYGPNCTECKCTENGTCTEGLDGDGSCFCKDGWTGKRCESELEVKPICTPECDINAVCQANNICECGPMYDGDGRNCTVIDMCQDNNGDCHEDATCTQSGLIKTCQCLSNYTGDGYYCAPINPCTTDNGDCSDFALCIFTGANARRCECQAGYVGNGIQCLEKAVPPVDRCQNDNGGCHPQAICSDLHYEEKTAGVFHLQSPAGKYMLNYTEAEAACQEEGATLATFLQLSAAQQVNS</sequence>
<reference evidence="14" key="2">
    <citation type="submission" date="2025-08" db="UniProtKB">
        <authorList>
            <consortium name="Ensembl"/>
        </authorList>
    </citation>
    <scope>IDENTIFICATION</scope>
</reference>
<dbReference type="InterPro" id="IPR002049">
    <property type="entry name" value="LE_dom"/>
</dbReference>
<dbReference type="InterPro" id="IPR056806">
    <property type="entry name" value="EGF_STAB1-2"/>
</dbReference>
<dbReference type="FunFam" id="2.10.25.10:FF:000040">
    <property type="entry name" value="Stabilin 2"/>
    <property type="match status" value="4"/>
</dbReference>
<evidence type="ECO:0000259" key="11">
    <source>
        <dbReference type="PROSITE" id="PS50026"/>
    </source>
</evidence>
<feature type="disulfide bond" evidence="10">
    <location>
        <begin position="449"/>
        <end position="458"/>
    </location>
</feature>
<protein>
    <submittedName>
        <fullName evidence="14">Stabilin 1</fullName>
    </submittedName>
</protein>
<dbReference type="InterPro" id="IPR036378">
    <property type="entry name" value="FAS1_dom_sf"/>
</dbReference>
<feature type="domain" description="FAS1" evidence="12">
    <location>
        <begin position="197"/>
        <end position="332"/>
    </location>
</feature>
<accession>A0A8C4TQJ3</accession>
<dbReference type="CDD" id="cd00054">
    <property type="entry name" value="EGF_CA"/>
    <property type="match status" value="1"/>
</dbReference>
<feature type="domain" description="Link" evidence="13">
    <location>
        <begin position="1898"/>
        <end position="1941"/>
    </location>
</feature>
<dbReference type="GO" id="GO:0005509">
    <property type="term" value="F:calcium ion binding"/>
    <property type="evidence" value="ECO:0007669"/>
    <property type="project" value="InterPro"/>
</dbReference>
<dbReference type="FunFam" id="2.30.180.10:FF:000018">
    <property type="entry name" value="Stabilin 2"/>
    <property type="match status" value="1"/>
</dbReference>
<evidence type="ECO:0000256" key="6">
    <source>
        <dbReference type="ARBA" id="ARBA00023157"/>
    </source>
</evidence>
<dbReference type="PANTHER" id="PTHR24038">
    <property type="entry name" value="STABILIN"/>
    <property type="match status" value="1"/>
</dbReference>
<keyword evidence="2 10" id="KW-0245">EGF-like domain</keyword>
<evidence type="ECO:0000256" key="3">
    <source>
        <dbReference type="ARBA" id="ARBA00022692"/>
    </source>
</evidence>
<dbReference type="GO" id="GO:0007155">
    <property type="term" value="P:cell adhesion"/>
    <property type="evidence" value="ECO:0007669"/>
    <property type="project" value="InterPro"/>
</dbReference>
<dbReference type="Pfam" id="PF02469">
    <property type="entry name" value="Fasciclin"/>
    <property type="match status" value="6"/>
</dbReference>
<dbReference type="GeneTree" id="ENSGT00940000157928"/>
<dbReference type="InterPro" id="IPR024731">
    <property type="entry name" value="NELL2-like_EGF"/>
</dbReference>
<dbReference type="InterPro" id="IPR000742">
    <property type="entry name" value="EGF"/>
</dbReference>
<dbReference type="InterPro" id="IPR001881">
    <property type="entry name" value="EGF-like_Ca-bd_dom"/>
</dbReference>
<evidence type="ECO:0000259" key="12">
    <source>
        <dbReference type="PROSITE" id="PS50213"/>
    </source>
</evidence>
<evidence type="ECO:0000256" key="4">
    <source>
        <dbReference type="ARBA" id="ARBA00022989"/>
    </source>
</evidence>
<feature type="domain" description="EGF-like" evidence="11">
    <location>
        <begin position="1115"/>
        <end position="1154"/>
    </location>
</feature>
<dbReference type="Ensembl" id="ENSECRT00000033504.1">
    <property type="protein sequence ID" value="ENSECRP00000032781.1"/>
    <property type="gene ID" value="ENSECRG00000022201.1"/>
</dbReference>
<dbReference type="GO" id="GO:0016020">
    <property type="term" value="C:membrane"/>
    <property type="evidence" value="ECO:0007669"/>
    <property type="project" value="UniProtKB-SubCell"/>
</dbReference>
<feature type="disulfide bond" evidence="10">
    <location>
        <begin position="1057"/>
        <end position="1066"/>
    </location>
</feature>
<feature type="domain" description="FAS1" evidence="12">
    <location>
        <begin position="679"/>
        <end position="807"/>
    </location>
</feature>
<dbReference type="FunFam" id="2.30.180.10:FF:000005">
    <property type="entry name" value="Stabilin 2"/>
    <property type="match status" value="2"/>
</dbReference>
<evidence type="ECO:0000313" key="14">
    <source>
        <dbReference type="Ensembl" id="ENSECRP00000032781.1"/>
    </source>
</evidence>
<reference evidence="14" key="3">
    <citation type="submission" date="2025-09" db="UniProtKB">
        <authorList>
            <consortium name="Ensembl"/>
        </authorList>
    </citation>
    <scope>IDENTIFICATION</scope>
</reference>
<evidence type="ECO:0000256" key="9">
    <source>
        <dbReference type="ARBA" id="ARBA00023292"/>
    </source>
</evidence>
<feature type="disulfide bond" evidence="10">
    <location>
        <begin position="1119"/>
        <end position="1129"/>
    </location>
</feature>
<feature type="domain" description="FAS1" evidence="12">
    <location>
        <begin position="1278"/>
        <end position="1409"/>
    </location>
</feature>